<dbReference type="PRINTS" id="PR00465">
    <property type="entry name" value="EP450IV"/>
</dbReference>
<dbReference type="Pfam" id="PF00067">
    <property type="entry name" value="p450"/>
    <property type="match status" value="1"/>
</dbReference>
<evidence type="ECO:0000256" key="8">
    <source>
        <dbReference type="SAM" id="Coils"/>
    </source>
</evidence>
<evidence type="ECO:0000256" key="7">
    <source>
        <dbReference type="RuleBase" id="RU000461"/>
    </source>
</evidence>
<keyword evidence="6 7" id="KW-0349">Heme</keyword>
<dbReference type="OrthoDB" id="1844152at2759"/>
<dbReference type="InterPro" id="IPR017972">
    <property type="entry name" value="Cyt_P450_CS"/>
</dbReference>
<dbReference type="Proteomes" id="UP000016930">
    <property type="component" value="Unassembled WGS sequence"/>
</dbReference>
<evidence type="ECO:0000256" key="2">
    <source>
        <dbReference type="ARBA" id="ARBA00010617"/>
    </source>
</evidence>
<feature type="binding site" description="axial binding residue" evidence="6">
    <location>
        <position position="417"/>
    </location>
    <ligand>
        <name>heme</name>
        <dbReference type="ChEBI" id="CHEBI:30413"/>
    </ligand>
    <ligandPart>
        <name>Fe</name>
        <dbReference type="ChEBI" id="CHEBI:18248"/>
    </ligandPart>
</feature>
<evidence type="ECO:0000256" key="3">
    <source>
        <dbReference type="ARBA" id="ARBA00022723"/>
    </source>
</evidence>
<keyword evidence="7" id="KW-0503">Monooxygenase</keyword>
<comment type="similarity">
    <text evidence="2 7">Belongs to the cytochrome P450 family.</text>
</comment>
<dbReference type="AlphaFoldDB" id="M2QYN0"/>
<dbReference type="STRING" id="914234.M2QYN0"/>
<evidence type="ECO:0000256" key="4">
    <source>
        <dbReference type="ARBA" id="ARBA00023002"/>
    </source>
</evidence>
<evidence type="ECO:0000256" key="5">
    <source>
        <dbReference type="ARBA" id="ARBA00023004"/>
    </source>
</evidence>
<reference evidence="9 10" key="1">
    <citation type="journal article" date="2012" name="Proc. Natl. Acad. Sci. U.S.A.">
        <title>Comparative genomics of Ceriporiopsis subvermispora and Phanerochaete chrysosporium provide insight into selective ligninolysis.</title>
        <authorList>
            <person name="Fernandez-Fueyo E."/>
            <person name="Ruiz-Duenas F.J."/>
            <person name="Ferreira P."/>
            <person name="Floudas D."/>
            <person name="Hibbett D.S."/>
            <person name="Canessa P."/>
            <person name="Larrondo L.F."/>
            <person name="James T.Y."/>
            <person name="Seelenfreund D."/>
            <person name="Lobos S."/>
            <person name="Polanco R."/>
            <person name="Tello M."/>
            <person name="Honda Y."/>
            <person name="Watanabe T."/>
            <person name="Watanabe T."/>
            <person name="Ryu J.S."/>
            <person name="Kubicek C.P."/>
            <person name="Schmoll M."/>
            <person name="Gaskell J."/>
            <person name="Hammel K.E."/>
            <person name="St John F.J."/>
            <person name="Vanden Wymelenberg A."/>
            <person name="Sabat G."/>
            <person name="Splinter BonDurant S."/>
            <person name="Syed K."/>
            <person name="Yadav J.S."/>
            <person name="Doddapaneni H."/>
            <person name="Subramanian V."/>
            <person name="Lavin J.L."/>
            <person name="Oguiza J.A."/>
            <person name="Perez G."/>
            <person name="Pisabarro A.G."/>
            <person name="Ramirez L."/>
            <person name="Santoyo F."/>
            <person name="Master E."/>
            <person name="Coutinho P.M."/>
            <person name="Henrissat B."/>
            <person name="Lombard V."/>
            <person name="Magnuson J.K."/>
            <person name="Kuees U."/>
            <person name="Hori C."/>
            <person name="Igarashi K."/>
            <person name="Samejima M."/>
            <person name="Held B.W."/>
            <person name="Barry K.W."/>
            <person name="LaButti K.M."/>
            <person name="Lapidus A."/>
            <person name="Lindquist E.A."/>
            <person name="Lucas S.M."/>
            <person name="Riley R."/>
            <person name="Salamov A.A."/>
            <person name="Hoffmeister D."/>
            <person name="Schwenk D."/>
            <person name="Hadar Y."/>
            <person name="Yarden O."/>
            <person name="de Vries R.P."/>
            <person name="Wiebenga A."/>
            <person name="Stenlid J."/>
            <person name="Eastwood D."/>
            <person name="Grigoriev I.V."/>
            <person name="Berka R.M."/>
            <person name="Blanchette R.A."/>
            <person name="Kersten P."/>
            <person name="Martinez A.T."/>
            <person name="Vicuna R."/>
            <person name="Cullen D."/>
        </authorList>
    </citation>
    <scope>NUCLEOTIDE SEQUENCE [LARGE SCALE GENOMIC DNA]</scope>
    <source>
        <strain evidence="9 10">B</strain>
    </source>
</reference>
<accession>M2QYN0</accession>
<evidence type="ECO:0000313" key="10">
    <source>
        <dbReference type="Proteomes" id="UP000016930"/>
    </source>
</evidence>
<keyword evidence="5 6" id="KW-0408">Iron</keyword>
<dbReference type="PANTHER" id="PTHR46206">
    <property type="entry name" value="CYTOCHROME P450"/>
    <property type="match status" value="1"/>
</dbReference>
<sequence>MWWHDPLSRIPTVGPSAPLLSYIGAYKFFTNARTVLYEGYAKYKGSTFKVAMFDRWLVVVSGRSLIEELRRLKDDQASLEKASEELLRTRYTVGKFDDQFHIPVIRDTLTRNLSVLVPDVVDEIAHAFNECIPTDNDKWIPVDAMNIMPQIVARVSNRIFVGLPHCRDPKYLDLAINFTADVTKGTIMLGLTPAFLRPWLVRNLLPTSKTIRMTGDILWPLIAERRRLKMEHGDSWVDKPNDMLMWLIDEAEGNDARVENLVKIMLNVNFTAVHTASHTFTHALYNLAAEPHYIQPLREEVEAIITKEGWTKIALMKMWKLDSFMKESHRVDGTNSVSLSRLALQDLHLSDGTFVPAGIIVTAASTPTHTDDELYPDAARFDPFRFSRLRESGDTMKHQYVSTTAEYMVFGHGKHACPGRFFAVNELKAMLAYIVLNYDLRFEHQGVRPESKWFATAIVPDSKVKVLFRSRQK</sequence>
<dbReference type="GO" id="GO:0020037">
    <property type="term" value="F:heme binding"/>
    <property type="evidence" value="ECO:0007669"/>
    <property type="project" value="InterPro"/>
</dbReference>
<keyword evidence="4 7" id="KW-0560">Oxidoreductase</keyword>
<evidence type="ECO:0000256" key="6">
    <source>
        <dbReference type="PIRSR" id="PIRSR602403-1"/>
    </source>
</evidence>
<dbReference type="PROSITE" id="PS00086">
    <property type="entry name" value="CYTOCHROME_P450"/>
    <property type="match status" value="1"/>
</dbReference>
<dbReference type="GO" id="GO:0004497">
    <property type="term" value="F:monooxygenase activity"/>
    <property type="evidence" value="ECO:0007669"/>
    <property type="project" value="UniProtKB-KW"/>
</dbReference>
<gene>
    <name evidence="9" type="ORF">CERSUDRAFT_79864</name>
</gene>
<feature type="coiled-coil region" evidence="8">
    <location>
        <begin position="62"/>
        <end position="89"/>
    </location>
</feature>
<evidence type="ECO:0008006" key="11">
    <source>
        <dbReference type="Google" id="ProtNLM"/>
    </source>
</evidence>
<name>M2QYN0_CERS8</name>
<dbReference type="EMBL" id="KB445791">
    <property type="protein sequence ID" value="EMD42273.1"/>
    <property type="molecule type" value="Genomic_DNA"/>
</dbReference>
<comment type="cofactor">
    <cofactor evidence="1 6">
        <name>heme</name>
        <dbReference type="ChEBI" id="CHEBI:30413"/>
    </cofactor>
</comment>
<dbReference type="CDD" id="cd11041">
    <property type="entry name" value="CYP503A1-like"/>
    <property type="match status" value="1"/>
</dbReference>
<dbReference type="SUPFAM" id="SSF48264">
    <property type="entry name" value="Cytochrome P450"/>
    <property type="match status" value="1"/>
</dbReference>
<evidence type="ECO:0000256" key="1">
    <source>
        <dbReference type="ARBA" id="ARBA00001971"/>
    </source>
</evidence>
<dbReference type="GO" id="GO:0016705">
    <property type="term" value="F:oxidoreductase activity, acting on paired donors, with incorporation or reduction of molecular oxygen"/>
    <property type="evidence" value="ECO:0007669"/>
    <property type="project" value="InterPro"/>
</dbReference>
<dbReference type="InterPro" id="IPR036396">
    <property type="entry name" value="Cyt_P450_sf"/>
</dbReference>
<dbReference type="GO" id="GO:0005506">
    <property type="term" value="F:iron ion binding"/>
    <property type="evidence" value="ECO:0007669"/>
    <property type="project" value="InterPro"/>
</dbReference>
<protein>
    <recommendedName>
        <fullName evidence="11">Cytochrome P450</fullName>
    </recommendedName>
</protein>
<evidence type="ECO:0000313" key="9">
    <source>
        <dbReference type="EMBL" id="EMD42273.1"/>
    </source>
</evidence>
<dbReference type="Gene3D" id="1.10.630.10">
    <property type="entry name" value="Cytochrome P450"/>
    <property type="match status" value="1"/>
</dbReference>
<organism evidence="9 10">
    <name type="scientific">Ceriporiopsis subvermispora (strain B)</name>
    <name type="common">White-rot fungus</name>
    <name type="synonym">Gelatoporia subvermispora</name>
    <dbReference type="NCBI Taxonomy" id="914234"/>
    <lineage>
        <taxon>Eukaryota</taxon>
        <taxon>Fungi</taxon>
        <taxon>Dikarya</taxon>
        <taxon>Basidiomycota</taxon>
        <taxon>Agaricomycotina</taxon>
        <taxon>Agaricomycetes</taxon>
        <taxon>Polyporales</taxon>
        <taxon>Gelatoporiaceae</taxon>
        <taxon>Gelatoporia</taxon>
    </lineage>
</organism>
<dbReference type="InterPro" id="IPR001128">
    <property type="entry name" value="Cyt_P450"/>
</dbReference>
<dbReference type="InterPro" id="IPR002403">
    <property type="entry name" value="Cyt_P450_E_grp-IV"/>
</dbReference>
<keyword evidence="8" id="KW-0175">Coiled coil</keyword>
<dbReference type="HOGENOM" id="CLU_022195_0_2_1"/>
<proteinExistence type="inferred from homology"/>
<keyword evidence="3 6" id="KW-0479">Metal-binding</keyword>
<keyword evidence="10" id="KW-1185">Reference proteome</keyword>